<reference evidence="2" key="1">
    <citation type="journal article" date="2019" name="Int. J. Syst. Evol. Microbiol.">
        <title>The Global Catalogue of Microorganisms (GCM) 10K type strain sequencing project: providing services to taxonomists for standard genome sequencing and annotation.</title>
        <authorList>
            <consortium name="The Broad Institute Genomics Platform"/>
            <consortium name="The Broad Institute Genome Sequencing Center for Infectious Disease"/>
            <person name="Wu L."/>
            <person name="Ma J."/>
        </authorList>
    </citation>
    <scope>NUCLEOTIDE SEQUENCE [LARGE SCALE GENOMIC DNA]</scope>
    <source>
        <strain evidence="2">JCM 31486</strain>
    </source>
</reference>
<sequence length="146" mass="15644">AATVAIWYAAAPNTVTASCVDDSDTLSSDQNICDESYVTSHGGHYDSGTGIFFLPYGGGYRQYHYYYGGSVDPRTQHVSGGTIAAPSGWPSGPTTTTCAEFSSTSVPFCPISLICPILPGSRCWKLPHQSTYPRVPIRTLGRIRTV</sequence>
<evidence type="ECO:0000313" key="2">
    <source>
        <dbReference type="Proteomes" id="UP001597045"/>
    </source>
</evidence>
<comment type="caution">
    <text evidence="1">The sequence shown here is derived from an EMBL/GenBank/DDBJ whole genome shotgun (WGS) entry which is preliminary data.</text>
</comment>
<accession>A0ABW3MMQ7</accession>
<name>A0ABW3MMQ7_9PSEU</name>
<dbReference type="Proteomes" id="UP001597045">
    <property type="component" value="Unassembled WGS sequence"/>
</dbReference>
<feature type="non-terminal residue" evidence="1">
    <location>
        <position position="1"/>
    </location>
</feature>
<protein>
    <submittedName>
        <fullName evidence="1">Uncharacterized protein</fullName>
    </submittedName>
</protein>
<keyword evidence="2" id="KW-1185">Reference proteome</keyword>
<evidence type="ECO:0000313" key="1">
    <source>
        <dbReference type="EMBL" id="MFD1051855.1"/>
    </source>
</evidence>
<organism evidence="1 2">
    <name type="scientific">Kibdelosporangium lantanae</name>
    <dbReference type="NCBI Taxonomy" id="1497396"/>
    <lineage>
        <taxon>Bacteria</taxon>
        <taxon>Bacillati</taxon>
        <taxon>Actinomycetota</taxon>
        <taxon>Actinomycetes</taxon>
        <taxon>Pseudonocardiales</taxon>
        <taxon>Pseudonocardiaceae</taxon>
        <taxon>Kibdelosporangium</taxon>
    </lineage>
</organism>
<gene>
    <name evidence="1" type="ORF">ACFQ1S_43010</name>
</gene>
<proteinExistence type="predicted"/>
<dbReference type="EMBL" id="JBHTIS010003927">
    <property type="protein sequence ID" value="MFD1051855.1"/>
    <property type="molecule type" value="Genomic_DNA"/>
</dbReference>